<dbReference type="Gene3D" id="1.10.287.130">
    <property type="match status" value="1"/>
</dbReference>
<keyword evidence="5" id="KW-0808">Transferase</keyword>
<dbReference type="CDD" id="cd06225">
    <property type="entry name" value="HAMP"/>
    <property type="match status" value="1"/>
</dbReference>
<keyword evidence="9" id="KW-0902">Two-component regulatory system</keyword>
<evidence type="ECO:0000256" key="5">
    <source>
        <dbReference type="ARBA" id="ARBA00022679"/>
    </source>
</evidence>
<evidence type="ECO:0000256" key="4">
    <source>
        <dbReference type="ARBA" id="ARBA00022553"/>
    </source>
</evidence>
<feature type="transmembrane region" description="Helical" evidence="11">
    <location>
        <begin position="21"/>
        <end position="42"/>
    </location>
</feature>
<feature type="domain" description="Histidine kinase" evidence="12">
    <location>
        <begin position="247"/>
        <end position="463"/>
    </location>
</feature>
<dbReference type="InterPro" id="IPR036890">
    <property type="entry name" value="HATPase_C_sf"/>
</dbReference>
<comment type="subcellular location">
    <subcellularLocation>
        <location evidence="2">Cell membrane</location>
    </subcellularLocation>
</comment>
<evidence type="ECO:0000256" key="8">
    <source>
        <dbReference type="ARBA" id="ARBA00022989"/>
    </source>
</evidence>
<dbReference type="AlphaFoldDB" id="A0A4Q7J937"/>
<name>A0A4Q7J937_9PSEU</name>
<dbReference type="GO" id="GO:0000155">
    <property type="term" value="F:phosphorelay sensor kinase activity"/>
    <property type="evidence" value="ECO:0007669"/>
    <property type="project" value="InterPro"/>
</dbReference>
<dbReference type="Gene3D" id="6.10.340.10">
    <property type="match status" value="1"/>
</dbReference>
<dbReference type="GO" id="GO:0005886">
    <property type="term" value="C:plasma membrane"/>
    <property type="evidence" value="ECO:0007669"/>
    <property type="project" value="UniProtKB-SubCell"/>
</dbReference>
<dbReference type="Pfam" id="PF00672">
    <property type="entry name" value="HAMP"/>
    <property type="match status" value="1"/>
</dbReference>
<protein>
    <recommendedName>
        <fullName evidence="3">histidine kinase</fullName>
        <ecNumber evidence="3">2.7.13.3</ecNumber>
    </recommendedName>
</protein>
<comment type="caution">
    <text evidence="14">The sequence shown here is derived from an EMBL/GenBank/DDBJ whole genome shotgun (WGS) entry which is preliminary data.</text>
</comment>
<dbReference type="PROSITE" id="PS50109">
    <property type="entry name" value="HIS_KIN"/>
    <property type="match status" value="1"/>
</dbReference>
<evidence type="ECO:0000256" key="1">
    <source>
        <dbReference type="ARBA" id="ARBA00000085"/>
    </source>
</evidence>
<organism evidence="14 15">
    <name type="scientific">Amycolatopsis suaedae</name>
    <dbReference type="NCBI Taxonomy" id="2510978"/>
    <lineage>
        <taxon>Bacteria</taxon>
        <taxon>Bacillati</taxon>
        <taxon>Actinomycetota</taxon>
        <taxon>Actinomycetes</taxon>
        <taxon>Pseudonocardiales</taxon>
        <taxon>Pseudonocardiaceae</taxon>
        <taxon>Amycolatopsis</taxon>
    </lineage>
</organism>
<dbReference type="SMART" id="SM00304">
    <property type="entry name" value="HAMP"/>
    <property type="match status" value="1"/>
</dbReference>
<proteinExistence type="predicted"/>
<evidence type="ECO:0000259" key="12">
    <source>
        <dbReference type="PROSITE" id="PS50109"/>
    </source>
</evidence>
<feature type="transmembrane region" description="Helical" evidence="11">
    <location>
        <begin position="163"/>
        <end position="186"/>
    </location>
</feature>
<reference evidence="14 15" key="1">
    <citation type="submission" date="2019-02" db="EMBL/GenBank/DDBJ databases">
        <title>Draft genome sequence of Amycolatopsis sp. 8-3EHSu isolated from roots of Suaeda maritima.</title>
        <authorList>
            <person name="Duangmal K."/>
            <person name="Chantavorakit T."/>
        </authorList>
    </citation>
    <scope>NUCLEOTIDE SEQUENCE [LARGE SCALE GENOMIC DNA]</scope>
    <source>
        <strain evidence="14 15">8-3EHSu</strain>
    </source>
</reference>
<dbReference type="Pfam" id="PF00512">
    <property type="entry name" value="HisKA"/>
    <property type="match status" value="1"/>
</dbReference>
<dbReference type="PANTHER" id="PTHR45436">
    <property type="entry name" value="SENSOR HISTIDINE KINASE YKOH"/>
    <property type="match status" value="1"/>
</dbReference>
<keyword evidence="7 14" id="KW-0418">Kinase</keyword>
<dbReference type="EC" id="2.7.13.3" evidence="3"/>
<evidence type="ECO:0000256" key="9">
    <source>
        <dbReference type="ARBA" id="ARBA00023012"/>
    </source>
</evidence>
<keyword evidence="6 11" id="KW-0812">Transmembrane</keyword>
<evidence type="ECO:0000313" key="15">
    <source>
        <dbReference type="Proteomes" id="UP000292003"/>
    </source>
</evidence>
<evidence type="ECO:0000259" key="13">
    <source>
        <dbReference type="PROSITE" id="PS50885"/>
    </source>
</evidence>
<dbReference type="SUPFAM" id="SSF55874">
    <property type="entry name" value="ATPase domain of HSP90 chaperone/DNA topoisomerase II/histidine kinase"/>
    <property type="match status" value="1"/>
</dbReference>
<dbReference type="InterPro" id="IPR036097">
    <property type="entry name" value="HisK_dim/P_sf"/>
</dbReference>
<keyword evidence="15" id="KW-1185">Reference proteome</keyword>
<evidence type="ECO:0000256" key="3">
    <source>
        <dbReference type="ARBA" id="ARBA00012438"/>
    </source>
</evidence>
<dbReference type="Pfam" id="PF02518">
    <property type="entry name" value="HATPase_c"/>
    <property type="match status" value="1"/>
</dbReference>
<dbReference type="CDD" id="cd00075">
    <property type="entry name" value="HATPase"/>
    <property type="match status" value="1"/>
</dbReference>
<evidence type="ECO:0000313" key="14">
    <source>
        <dbReference type="EMBL" id="RZQ63392.1"/>
    </source>
</evidence>
<sequence>MTTAQQGKGARRFSLRSRVTLLAAACVAGAVALVSIGAYFTVSGNLYAQIDESLRERAASVLNDSEMVSSGGQSFPGYLLKLSEIQFDVVRSDGRSVLSSPIDDRPPVGLEERKVAAGASSQSIRTDSRTDARVLAVPYRFVPGVALVVAQPLGATKETLNDLAVVLLLIGGAGILVAAAAGTAVARAGLRPVERLTSATERVARTGDLRPIPVSGDDELARLSHSFNTMLGTVAESQERQRQLVADAGHELRTPLTSLRTNLELLLAAGRAGAPKLSDEDRADIEADIRGQLDELTQLIGDLVELARQDEPKTQFERVELIEVVERALDRARRRAGDIEFDVDLSPWVLTGDSSALERAVLNLLDNAVKFSPDGSVVRVRMYPLGDGTAVIEVADSGPGIAEEDLPKVFDRFYRSSEARTLPGSGLGLAIVQHAAERHGGAVYAGRAATGGALLTIRLPGVPG</sequence>
<comment type="catalytic activity">
    <reaction evidence="1">
        <text>ATP + protein L-histidine = ADP + protein N-phospho-L-histidine.</text>
        <dbReference type="EC" id="2.7.13.3"/>
    </reaction>
</comment>
<dbReference type="SUPFAM" id="SSF158472">
    <property type="entry name" value="HAMP domain-like"/>
    <property type="match status" value="1"/>
</dbReference>
<dbReference type="RefSeq" id="WP_130475645.1">
    <property type="nucleotide sequence ID" value="NZ_SFCC01000006.1"/>
</dbReference>
<keyword evidence="4" id="KW-0597">Phosphoprotein</keyword>
<dbReference type="InterPro" id="IPR003661">
    <property type="entry name" value="HisK_dim/P_dom"/>
</dbReference>
<dbReference type="SMART" id="SM00387">
    <property type="entry name" value="HATPase_c"/>
    <property type="match status" value="1"/>
</dbReference>
<feature type="domain" description="HAMP" evidence="13">
    <location>
        <begin position="187"/>
        <end position="239"/>
    </location>
</feature>
<dbReference type="InterPro" id="IPR004358">
    <property type="entry name" value="Sig_transdc_His_kin-like_C"/>
</dbReference>
<evidence type="ECO:0000256" key="2">
    <source>
        <dbReference type="ARBA" id="ARBA00004236"/>
    </source>
</evidence>
<dbReference type="PANTHER" id="PTHR45436:SF5">
    <property type="entry name" value="SENSOR HISTIDINE KINASE TRCS"/>
    <property type="match status" value="1"/>
</dbReference>
<accession>A0A4Q7J937</accession>
<evidence type="ECO:0000256" key="10">
    <source>
        <dbReference type="ARBA" id="ARBA00023136"/>
    </source>
</evidence>
<keyword evidence="8 11" id="KW-1133">Transmembrane helix</keyword>
<dbReference type="InterPro" id="IPR005467">
    <property type="entry name" value="His_kinase_dom"/>
</dbReference>
<dbReference type="InterPro" id="IPR003660">
    <property type="entry name" value="HAMP_dom"/>
</dbReference>
<dbReference type="OrthoDB" id="9786919at2"/>
<dbReference type="EMBL" id="SFCC01000006">
    <property type="protein sequence ID" value="RZQ63392.1"/>
    <property type="molecule type" value="Genomic_DNA"/>
</dbReference>
<evidence type="ECO:0000256" key="11">
    <source>
        <dbReference type="SAM" id="Phobius"/>
    </source>
</evidence>
<evidence type="ECO:0000256" key="7">
    <source>
        <dbReference type="ARBA" id="ARBA00022777"/>
    </source>
</evidence>
<evidence type="ECO:0000256" key="6">
    <source>
        <dbReference type="ARBA" id="ARBA00022692"/>
    </source>
</evidence>
<dbReference type="InterPro" id="IPR003594">
    <property type="entry name" value="HATPase_dom"/>
</dbReference>
<dbReference type="SUPFAM" id="SSF47384">
    <property type="entry name" value="Homodimeric domain of signal transducing histidine kinase"/>
    <property type="match status" value="1"/>
</dbReference>
<dbReference type="Gene3D" id="3.30.565.10">
    <property type="entry name" value="Histidine kinase-like ATPase, C-terminal domain"/>
    <property type="match status" value="1"/>
</dbReference>
<dbReference type="SMART" id="SM00388">
    <property type="entry name" value="HisKA"/>
    <property type="match status" value="1"/>
</dbReference>
<dbReference type="CDD" id="cd00082">
    <property type="entry name" value="HisKA"/>
    <property type="match status" value="1"/>
</dbReference>
<keyword evidence="10 11" id="KW-0472">Membrane</keyword>
<dbReference type="InterPro" id="IPR050428">
    <property type="entry name" value="TCS_sensor_his_kinase"/>
</dbReference>
<gene>
    <name evidence="14" type="ORF">EWH70_13155</name>
</gene>
<dbReference type="PRINTS" id="PR00344">
    <property type="entry name" value="BCTRLSENSOR"/>
</dbReference>
<dbReference type="Proteomes" id="UP000292003">
    <property type="component" value="Unassembled WGS sequence"/>
</dbReference>
<dbReference type="PROSITE" id="PS50885">
    <property type="entry name" value="HAMP"/>
    <property type="match status" value="1"/>
</dbReference>